<keyword evidence="13" id="KW-1185">Reference proteome</keyword>
<evidence type="ECO:0000313" key="13">
    <source>
        <dbReference type="Proteomes" id="UP001551482"/>
    </source>
</evidence>
<evidence type="ECO:0000256" key="10">
    <source>
        <dbReference type="ARBA" id="ARBA00031323"/>
    </source>
</evidence>
<dbReference type="EMBL" id="JBEZFP010000140">
    <property type="protein sequence ID" value="MEU8138820.1"/>
    <property type="molecule type" value="Genomic_DNA"/>
</dbReference>
<dbReference type="SUPFAM" id="SSF53335">
    <property type="entry name" value="S-adenosyl-L-methionine-dependent methyltransferases"/>
    <property type="match status" value="1"/>
</dbReference>
<dbReference type="CDD" id="cd02440">
    <property type="entry name" value="AdoMet_MTases"/>
    <property type="match status" value="1"/>
</dbReference>
<evidence type="ECO:0000256" key="8">
    <source>
        <dbReference type="ARBA" id="ARBA00022691"/>
    </source>
</evidence>
<proteinExistence type="inferred from homology"/>
<dbReference type="PANTHER" id="PTHR11579:SF0">
    <property type="entry name" value="PROTEIN-L-ISOASPARTATE(D-ASPARTATE) O-METHYLTRANSFERASE"/>
    <property type="match status" value="1"/>
</dbReference>
<evidence type="ECO:0000256" key="6">
    <source>
        <dbReference type="ARBA" id="ARBA00022603"/>
    </source>
</evidence>
<organism evidence="12 13">
    <name type="scientific">Streptodolium elevatio</name>
    <dbReference type="NCBI Taxonomy" id="3157996"/>
    <lineage>
        <taxon>Bacteria</taxon>
        <taxon>Bacillati</taxon>
        <taxon>Actinomycetota</taxon>
        <taxon>Actinomycetes</taxon>
        <taxon>Kitasatosporales</taxon>
        <taxon>Streptomycetaceae</taxon>
        <taxon>Streptodolium</taxon>
    </lineage>
</organism>
<dbReference type="GO" id="GO:0032259">
    <property type="term" value="P:methylation"/>
    <property type="evidence" value="ECO:0007669"/>
    <property type="project" value="UniProtKB-KW"/>
</dbReference>
<keyword evidence="8" id="KW-0949">S-adenosyl-L-methionine</keyword>
<dbReference type="Gene3D" id="3.40.50.150">
    <property type="entry name" value="Vaccinia Virus protein VP39"/>
    <property type="match status" value="1"/>
</dbReference>
<accession>A0ABV3DST9</accession>
<gene>
    <name evidence="12" type="ORF">AB0C36_35630</name>
</gene>
<evidence type="ECO:0000256" key="7">
    <source>
        <dbReference type="ARBA" id="ARBA00022679"/>
    </source>
</evidence>
<evidence type="ECO:0000256" key="9">
    <source>
        <dbReference type="ARBA" id="ARBA00030757"/>
    </source>
</evidence>
<dbReference type="EC" id="2.1.1.77" evidence="3"/>
<keyword evidence="7" id="KW-0808">Transferase</keyword>
<evidence type="ECO:0000256" key="4">
    <source>
        <dbReference type="ARBA" id="ARBA00013346"/>
    </source>
</evidence>
<name>A0ABV3DST9_9ACTN</name>
<protein>
    <recommendedName>
        <fullName evidence="4">Protein-L-isoaspartate O-methyltransferase</fullName>
        <ecNumber evidence="3">2.1.1.77</ecNumber>
    </recommendedName>
    <alternativeName>
        <fullName evidence="11">L-isoaspartyl protein carboxyl methyltransferase</fullName>
    </alternativeName>
    <alternativeName>
        <fullName evidence="9">Protein L-isoaspartyl methyltransferase</fullName>
    </alternativeName>
    <alternativeName>
        <fullName evidence="10">Protein-beta-aspartate methyltransferase</fullName>
    </alternativeName>
</protein>
<evidence type="ECO:0000313" key="12">
    <source>
        <dbReference type="EMBL" id="MEU8138820.1"/>
    </source>
</evidence>
<evidence type="ECO:0000256" key="2">
    <source>
        <dbReference type="ARBA" id="ARBA00005369"/>
    </source>
</evidence>
<comment type="similarity">
    <text evidence="2">Belongs to the methyltransferase superfamily. L-isoaspartyl/D-aspartyl protein methyltransferase family.</text>
</comment>
<comment type="caution">
    <text evidence="12">The sequence shown here is derived from an EMBL/GenBank/DDBJ whole genome shotgun (WGS) entry which is preliminary data.</text>
</comment>
<reference evidence="12 13" key="1">
    <citation type="submission" date="2024-06" db="EMBL/GenBank/DDBJ databases">
        <title>The Natural Products Discovery Center: Release of the First 8490 Sequenced Strains for Exploring Actinobacteria Biosynthetic Diversity.</title>
        <authorList>
            <person name="Kalkreuter E."/>
            <person name="Kautsar S.A."/>
            <person name="Yang D."/>
            <person name="Bader C.D."/>
            <person name="Teijaro C.N."/>
            <person name="Fluegel L."/>
            <person name="Davis C.M."/>
            <person name="Simpson J.R."/>
            <person name="Lauterbach L."/>
            <person name="Steele A.D."/>
            <person name="Gui C."/>
            <person name="Meng S."/>
            <person name="Li G."/>
            <person name="Viehrig K."/>
            <person name="Ye F."/>
            <person name="Su P."/>
            <person name="Kiefer A.F."/>
            <person name="Nichols A."/>
            <person name="Cepeda A.J."/>
            <person name="Yan W."/>
            <person name="Fan B."/>
            <person name="Jiang Y."/>
            <person name="Adhikari A."/>
            <person name="Zheng C.-J."/>
            <person name="Schuster L."/>
            <person name="Cowan T.M."/>
            <person name="Smanski M.J."/>
            <person name="Chevrette M.G."/>
            <person name="De Carvalho L.P.S."/>
            <person name="Shen B."/>
        </authorList>
    </citation>
    <scope>NUCLEOTIDE SEQUENCE [LARGE SCALE GENOMIC DNA]</scope>
    <source>
        <strain evidence="12 13">NPDC048946</strain>
    </source>
</reference>
<evidence type="ECO:0000256" key="11">
    <source>
        <dbReference type="ARBA" id="ARBA00031350"/>
    </source>
</evidence>
<dbReference type="RefSeq" id="WP_358362531.1">
    <property type="nucleotide sequence ID" value="NZ_JBEZFP010000140.1"/>
</dbReference>
<evidence type="ECO:0000256" key="5">
    <source>
        <dbReference type="ARBA" id="ARBA00022490"/>
    </source>
</evidence>
<keyword evidence="5" id="KW-0963">Cytoplasm</keyword>
<dbReference type="InterPro" id="IPR029063">
    <property type="entry name" value="SAM-dependent_MTases_sf"/>
</dbReference>
<dbReference type="InterPro" id="IPR000682">
    <property type="entry name" value="PCMT"/>
</dbReference>
<dbReference type="Proteomes" id="UP001551482">
    <property type="component" value="Unassembled WGS sequence"/>
</dbReference>
<keyword evidence="6 12" id="KW-0489">Methyltransferase</keyword>
<comment type="subcellular location">
    <subcellularLocation>
        <location evidence="1">Cytoplasm</location>
    </subcellularLocation>
</comment>
<evidence type="ECO:0000256" key="1">
    <source>
        <dbReference type="ARBA" id="ARBA00004496"/>
    </source>
</evidence>
<dbReference type="PANTHER" id="PTHR11579">
    <property type="entry name" value="PROTEIN-L-ISOASPARTATE O-METHYLTRANSFERASE"/>
    <property type="match status" value="1"/>
</dbReference>
<evidence type="ECO:0000256" key="3">
    <source>
        <dbReference type="ARBA" id="ARBA00011890"/>
    </source>
</evidence>
<dbReference type="GO" id="GO:0008168">
    <property type="term" value="F:methyltransferase activity"/>
    <property type="evidence" value="ECO:0007669"/>
    <property type="project" value="UniProtKB-KW"/>
</dbReference>
<sequence length="214" mass="22153">MPPGWADIFAAVPRAVFVPDLVWAHDNATGAYTALDRSSDPDAWTAAVYGNTALVTQWDDGDHTGTDRGTVASSSASMPSVVADMLYDLAVDDGDRVLDVGTGTGWTAALLAARLGVDQVVTVEVDPDLAEQARTNLAQAGLPVPVVTGDGAAGWPDGAPYDLVHVTAGTRRPPHPVARKPGPACPDRAVTMTARRDDFANASVLGAVMGQHTA</sequence>
<dbReference type="Pfam" id="PF01135">
    <property type="entry name" value="PCMT"/>
    <property type="match status" value="1"/>
</dbReference>